<feature type="region of interest" description="Disordered" evidence="1">
    <location>
        <begin position="1"/>
        <end position="33"/>
    </location>
</feature>
<comment type="caution">
    <text evidence="2">The sequence shown here is derived from an EMBL/GenBank/DDBJ whole genome shotgun (WGS) entry which is preliminary data.</text>
</comment>
<keyword evidence="5" id="KW-1185">Reference proteome</keyword>
<gene>
    <name evidence="2" type="ORF">HT576_04895</name>
    <name evidence="3" type="ORF">HTZ84_16105</name>
</gene>
<dbReference type="Proteomes" id="UP000728647">
    <property type="component" value="Unassembled WGS sequence"/>
</dbReference>
<organism evidence="2 4">
    <name type="scientific">Haloterrigena gelatinilytica</name>
    <dbReference type="NCBI Taxonomy" id="2741724"/>
    <lineage>
        <taxon>Archaea</taxon>
        <taxon>Methanobacteriati</taxon>
        <taxon>Methanobacteriota</taxon>
        <taxon>Stenosarchaea group</taxon>
        <taxon>Halobacteria</taxon>
        <taxon>Halobacteriales</taxon>
        <taxon>Natrialbaceae</taxon>
        <taxon>Haloterrigena</taxon>
    </lineage>
</organism>
<name>A0A8J8GJI8_9EURY</name>
<sequence length="90" mass="9791">MARENLEDAAATLRDAADAASDDETRERLENQADEFATLAEADRGPDHGKLARHEHILSDIADEEGGEVADQVDDALESVRAFRETVEGV</sequence>
<evidence type="ECO:0000313" key="5">
    <source>
        <dbReference type="Proteomes" id="UP001016761"/>
    </source>
</evidence>
<dbReference type="InterPro" id="IPR055975">
    <property type="entry name" value="DUF7553"/>
</dbReference>
<dbReference type="EMBL" id="JABUQZ010000001">
    <property type="protein sequence ID" value="NUC73805.1"/>
    <property type="molecule type" value="Genomic_DNA"/>
</dbReference>
<protein>
    <submittedName>
        <fullName evidence="2">Uncharacterized protein</fullName>
    </submittedName>
</protein>
<evidence type="ECO:0000256" key="1">
    <source>
        <dbReference type="SAM" id="MobiDB-lite"/>
    </source>
</evidence>
<evidence type="ECO:0000313" key="4">
    <source>
        <dbReference type="Proteomes" id="UP000728647"/>
    </source>
</evidence>
<dbReference type="EMBL" id="JABURA010000001">
    <property type="protein sequence ID" value="NUB90375.1"/>
    <property type="molecule type" value="Genomic_DNA"/>
</dbReference>
<dbReference type="Pfam" id="PF24430">
    <property type="entry name" value="DUF7553"/>
    <property type="match status" value="1"/>
</dbReference>
<accession>A0A8J8GJI8</accession>
<evidence type="ECO:0000313" key="3">
    <source>
        <dbReference type="EMBL" id="NUC73805.1"/>
    </source>
</evidence>
<dbReference type="Proteomes" id="UP001016761">
    <property type="component" value="Unassembled WGS sequence"/>
</dbReference>
<dbReference type="OrthoDB" id="197463at2157"/>
<proteinExistence type="predicted"/>
<reference evidence="2 5" key="1">
    <citation type="submission" date="2020-06" db="EMBL/GenBank/DDBJ databases">
        <title>Haloterrigena sp. nov., an extremely halophilic archaeon isolated from a saline sediment.</title>
        <authorList>
            <person name="Liu B.-B."/>
        </authorList>
    </citation>
    <scope>NUCLEOTIDE SEQUENCE</scope>
    <source>
        <strain evidence="2">SYSU A121-1</strain>
        <strain evidence="3 5">SYSU A558-1</strain>
    </source>
</reference>
<dbReference type="AlphaFoldDB" id="A0A8J8GJI8"/>
<dbReference type="RefSeq" id="WP_174681609.1">
    <property type="nucleotide sequence ID" value="NZ_JABUQZ010000001.1"/>
</dbReference>
<evidence type="ECO:0000313" key="2">
    <source>
        <dbReference type="EMBL" id="NUB90375.1"/>
    </source>
</evidence>